<keyword evidence="6" id="KW-1185">Reference proteome</keyword>
<keyword evidence="1" id="KW-0547">Nucleotide-binding</keyword>
<evidence type="ECO:0000256" key="2">
    <source>
        <dbReference type="ARBA" id="ARBA00022840"/>
    </source>
</evidence>
<dbReference type="Pfam" id="PF00488">
    <property type="entry name" value="MutS_V"/>
    <property type="match status" value="1"/>
</dbReference>
<reference evidence="5 6" key="1">
    <citation type="submission" date="2019-02" db="EMBL/GenBank/DDBJ databases">
        <title>Genomic Encyclopedia of Type Strains, Phase IV (KMG-IV): sequencing the most valuable type-strain genomes for metagenomic binning, comparative biology and taxonomic classification.</title>
        <authorList>
            <person name="Goeker M."/>
        </authorList>
    </citation>
    <scope>NUCLEOTIDE SEQUENCE [LARGE SCALE GENOMIC DNA]</scope>
    <source>
        <strain evidence="5 6">DSM 18116</strain>
    </source>
</reference>
<dbReference type="InterPro" id="IPR000432">
    <property type="entry name" value="DNA_mismatch_repair_MutS_C"/>
</dbReference>
<dbReference type="SUPFAM" id="SSF52540">
    <property type="entry name" value="P-loop containing nucleoside triphosphate hydrolases"/>
    <property type="match status" value="1"/>
</dbReference>
<gene>
    <name evidence="5" type="ORF">EV199_5139</name>
</gene>
<dbReference type="InterPro" id="IPR027417">
    <property type="entry name" value="P-loop_NTPase"/>
</dbReference>
<evidence type="ECO:0000256" key="3">
    <source>
        <dbReference type="ARBA" id="ARBA00023125"/>
    </source>
</evidence>
<dbReference type="GO" id="GO:0005829">
    <property type="term" value="C:cytosol"/>
    <property type="evidence" value="ECO:0007669"/>
    <property type="project" value="TreeGrafter"/>
</dbReference>
<dbReference type="GO" id="GO:0030983">
    <property type="term" value="F:mismatched DNA binding"/>
    <property type="evidence" value="ECO:0007669"/>
    <property type="project" value="InterPro"/>
</dbReference>
<dbReference type="Pfam" id="PF05192">
    <property type="entry name" value="MutS_III"/>
    <property type="match status" value="1"/>
</dbReference>
<sequence length="449" mass="51709">MSFIIDKQTLDDLNIFGKQRSSIYNIFNNTHTRGGALLLEDMFNYPLADAFRIRQRTSIIRFFRELDRSFPFSNESFDIIEHYLENTDERSKLTMEEDNLQRKLKNIVGADTEFEALHKAVLAVMDMCNRLQDFLNGITGPIAEAWQPEVTAMQQLLKEPLLQFMREEKKSKKLNYAKVAEYDRLLRFVSREKIKKLLYHVYSMDVYMSVANVSKLRGFAFAETLDGRENMIEIEGMYHPGLSNPVSNQLRIDRSRNLIFLTGANMAGKSTFMKTLGITIFLAHMGFPVPARQMKFSVQQGLFTTINLSDNLNMGYSHFYAEVLRLKKVAEQAGKTERLVIIFDELFRGTNVKDAFDATVTVADAFAEKRDCTFILSTHIIEAGEVLKEKCDNINFVYFPTIMKEQMPEYTYRLTQGITNDRHGMMIIGNENIIGILKSRKQNAKTGVI</sequence>
<evidence type="ECO:0000313" key="5">
    <source>
        <dbReference type="EMBL" id="RZS69302.1"/>
    </source>
</evidence>
<dbReference type="AlphaFoldDB" id="A0A4Q7MR42"/>
<dbReference type="PANTHER" id="PTHR11361">
    <property type="entry name" value="DNA MISMATCH REPAIR PROTEIN MUTS FAMILY MEMBER"/>
    <property type="match status" value="1"/>
</dbReference>
<dbReference type="PANTHER" id="PTHR11361:SF99">
    <property type="entry name" value="DNA MISMATCH REPAIR PROTEIN"/>
    <property type="match status" value="1"/>
</dbReference>
<dbReference type="EMBL" id="SGXA01000003">
    <property type="protein sequence ID" value="RZS69302.1"/>
    <property type="molecule type" value="Genomic_DNA"/>
</dbReference>
<dbReference type="GO" id="GO:0140664">
    <property type="term" value="F:ATP-dependent DNA damage sensor activity"/>
    <property type="evidence" value="ECO:0007669"/>
    <property type="project" value="InterPro"/>
</dbReference>
<dbReference type="SMART" id="SM00534">
    <property type="entry name" value="MUTSac"/>
    <property type="match status" value="1"/>
</dbReference>
<protein>
    <submittedName>
        <fullName evidence="5">MutS-like protein</fullName>
    </submittedName>
</protein>
<evidence type="ECO:0000256" key="1">
    <source>
        <dbReference type="ARBA" id="ARBA00022741"/>
    </source>
</evidence>
<dbReference type="InterPro" id="IPR036187">
    <property type="entry name" value="DNA_mismatch_repair_MutS_sf"/>
</dbReference>
<dbReference type="InterPro" id="IPR045076">
    <property type="entry name" value="MutS"/>
</dbReference>
<organism evidence="5 6">
    <name type="scientific">Pseudobacter ginsenosidimutans</name>
    <dbReference type="NCBI Taxonomy" id="661488"/>
    <lineage>
        <taxon>Bacteria</taxon>
        <taxon>Pseudomonadati</taxon>
        <taxon>Bacteroidota</taxon>
        <taxon>Chitinophagia</taxon>
        <taxon>Chitinophagales</taxon>
        <taxon>Chitinophagaceae</taxon>
        <taxon>Pseudobacter</taxon>
    </lineage>
</organism>
<dbReference type="GO" id="GO:0006298">
    <property type="term" value="P:mismatch repair"/>
    <property type="evidence" value="ECO:0007669"/>
    <property type="project" value="InterPro"/>
</dbReference>
<evidence type="ECO:0000259" key="4">
    <source>
        <dbReference type="SMART" id="SM00534"/>
    </source>
</evidence>
<dbReference type="SUPFAM" id="SSF48334">
    <property type="entry name" value="DNA repair protein MutS, domain III"/>
    <property type="match status" value="1"/>
</dbReference>
<dbReference type="InterPro" id="IPR007696">
    <property type="entry name" value="DNA_mismatch_repair_MutS_core"/>
</dbReference>
<dbReference type="Gene3D" id="1.10.1420.10">
    <property type="match status" value="1"/>
</dbReference>
<dbReference type="Proteomes" id="UP000293874">
    <property type="component" value="Unassembled WGS sequence"/>
</dbReference>
<dbReference type="GO" id="GO:0005524">
    <property type="term" value="F:ATP binding"/>
    <property type="evidence" value="ECO:0007669"/>
    <property type="project" value="UniProtKB-KW"/>
</dbReference>
<keyword evidence="3" id="KW-0238">DNA-binding</keyword>
<dbReference type="OrthoDB" id="9802448at2"/>
<feature type="domain" description="DNA mismatch repair proteins mutS family" evidence="4">
    <location>
        <begin position="256"/>
        <end position="442"/>
    </location>
</feature>
<evidence type="ECO:0000313" key="6">
    <source>
        <dbReference type="Proteomes" id="UP000293874"/>
    </source>
</evidence>
<comment type="caution">
    <text evidence="5">The sequence shown here is derived from an EMBL/GenBank/DDBJ whole genome shotgun (WGS) entry which is preliminary data.</text>
</comment>
<dbReference type="RefSeq" id="WP_130543647.1">
    <property type="nucleotide sequence ID" value="NZ_CP042431.1"/>
</dbReference>
<name>A0A4Q7MR42_9BACT</name>
<proteinExistence type="predicted"/>
<dbReference type="Gene3D" id="3.40.50.300">
    <property type="entry name" value="P-loop containing nucleotide triphosphate hydrolases"/>
    <property type="match status" value="1"/>
</dbReference>
<keyword evidence="2" id="KW-0067">ATP-binding</keyword>
<accession>A0A4Q7MR42</accession>